<evidence type="ECO:0000256" key="10">
    <source>
        <dbReference type="ARBA" id="ARBA00049729"/>
    </source>
</evidence>
<dbReference type="AlphaFoldDB" id="A0AA41SE65"/>
<name>A0AA41SE65_PAPNU</name>
<evidence type="ECO:0000256" key="6">
    <source>
        <dbReference type="ARBA" id="ARBA00022824"/>
    </source>
</evidence>
<keyword evidence="4 11" id="KW-0812">Transmembrane</keyword>
<feature type="transmembrane region" description="Helical" evidence="11">
    <location>
        <begin position="52"/>
        <end position="73"/>
    </location>
</feature>
<reference evidence="13" key="1">
    <citation type="submission" date="2022-03" db="EMBL/GenBank/DDBJ databases">
        <title>A functionally conserved STORR gene fusion in Papaver species that diverged 16.8 million years ago.</title>
        <authorList>
            <person name="Catania T."/>
        </authorList>
    </citation>
    <scope>NUCLEOTIDE SEQUENCE</scope>
    <source>
        <strain evidence="13">S-191538</strain>
    </source>
</reference>
<keyword evidence="7 11" id="KW-1133">Transmembrane helix</keyword>
<evidence type="ECO:0000313" key="14">
    <source>
        <dbReference type="Proteomes" id="UP001177140"/>
    </source>
</evidence>
<feature type="transmembrane region" description="Helical" evidence="11">
    <location>
        <begin position="12"/>
        <end position="31"/>
    </location>
</feature>
<evidence type="ECO:0000256" key="5">
    <source>
        <dbReference type="ARBA" id="ARBA00022801"/>
    </source>
</evidence>
<feature type="non-terminal residue" evidence="13">
    <location>
        <position position="242"/>
    </location>
</feature>
<comment type="caution">
    <text evidence="13">The sequence shown here is derived from an EMBL/GenBank/DDBJ whole genome shotgun (WGS) entry which is preliminary data.</text>
</comment>
<dbReference type="PANTHER" id="PTHR13046">
    <property type="entry name" value="PROTEASE U48 CAAX PRENYL PROTEASE RCE1"/>
    <property type="match status" value="1"/>
</dbReference>
<keyword evidence="3" id="KW-0645">Protease</keyword>
<gene>
    <name evidence="13" type="ORF">MKW94_030352</name>
</gene>
<organism evidence="13 14">
    <name type="scientific">Papaver nudicaule</name>
    <name type="common">Iceland poppy</name>
    <dbReference type="NCBI Taxonomy" id="74823"/>
    <lineage>
        <taxon>Eukaryota</taxon>
        <taxon>Viridiplantae</taxon>
        <taxon>Streptophyta</taxon>
        <taxon>Embryophyta</taxon>
        <taxon>Tracheophyta</taxon>
        <taxon>Spermatophyta</taxon>
        <taxon>Magnoliopsida</taxon>
        <taxon>Ranunculales</taxon>
        <taxon>Papaveraceae</taxon>
        <taxon>Papaveroideae</taxon>
        <taxon>Papaver</taxon>
    </lineage>
</organism>
<dbReference type="GO" id="GO:0005789">
    <property type="term" value="C:endoplasmic reticulum membrane"/>
    <property type="evidence" value="ECO:0007669"/>
    <property type="project" value="UniProtKB-SubCell"/>
</dbReference>
<proteinExistence type="inferred from homology"/>
<comment type="catalytic activity">
    <reaction evidence="9">
        <text>Hydrolyzes the peptide bond -P2-(S-farnesyl or geranylgeranyl)C-P1'-P2'-P3'-COOH where P1' and P2' are amino acids with aliphatic sidechains and P3' is any C-terminal residue.</text>
        <dbReference type="EC" id="3.4.26.1"/>
    </reaction>
</comment>
<comment type="similarity">
    <text evidence="2">Belongs to the peptidase U48 family.</text>
</comment>
<keyword evidence="5" id="KW-0378">Hydrolase</keyword>
<evidence type="ECO:0000256" key="7">
    <source>
        <dbReference type="ARBA" id="ARBA00022989"/>
    </source>
</evidence>
<evidence type="ECO:0000256" key="2">
    <source>
        <dbReference type="ARBA" id="ARBA00006897"/>
    </source>
</evidence>
<evidence type="ECO:0000256" key="1">
    <source>
        <dbReference type="ARBA" id="ARBA00004477"/>
    </source>
</evidence>
<dbReference type="GO" id="GO:0071586">
    <property type="term" value="P:CAAX-box protein processing"/>
    <property type="evidence" value="ECO:0007669"/>
    <property type="project" value="InterPro"/>
</dbReference>
<evidence type="ECO:0000313" key="13">
    <source>
        <dbReference type="EMBL" id="MCL7034079.1"/>
    </source>
</evidence>
<protein>
    <recommendedName>
        <fullName evidence="10">intramembrane prenyl-peptidase Rce1</fullName>
        <ecNumber evidence="10">3.4.26.1</ecNumber>
    </recommendedName>
</protein>
<dbReference type="EC" id="3.4.26.1" evidence="10"/>
<dbReference type="PANTHER" id="PTHR13046:SF0">
    <property type="entry name" value="CAAX PRENYL PROTEASE 2"/>
    <property type="match status" value="1"/>
</dbReference>
<evidence type="ECO:0000256" key="3">
    <source>
        <dbReference type="ARBA" id="ARBA00022670"/>
    </source>
</evidence>
<dbReference type="Pfam" id="PF02517">
    <property type="entry name" value="Rce1-like"/>
    <property type="match status" value="1"/>
</dbReference>
<evidence type="ECO:0000259" key="12">
    <source>
        <dbReference type="Pfam" id="PF02517"/>
    </source>
</evidence>
<keyword evidence="14" id="KW-1185">Reference proteome</keyword>
<dbReference type="GO" id="GO:0004222">
    <property type="term" value="F:metalloendopeptidase activity"/>
    <property type="evidence" value="ECO:0007669"/>
    <property type="project" value="InterPro"/>
</dbReference>
<dbReference type="InterPro" id="IPR039731">
    <property type="entry name" value="Rce1"/>
</dbReference>
<comment type="subcellular location">
    <subcellularLocation>
        <location evidence="1">Endoplasmic reticulum membrane</location>
        <topology evidence="1">Multi-pass membrane protein</topology>
    </subcellularLocation>
</comment>
<feature type="domain" description="CAAX prenyl protease 2/Lysostaphin resistance protein A-like" evidence="12">
    <location>
        <begin position="153"/>
        <end position="229"/>
    </location>
</feature>
<evidence type="ECO:0000256" key="4">
    <source>
        <dbReference type="ARBA" id="ARBA00022692"/>
    </source>
</evidence>
<evidence type="ECO:0000256" key="8">
    <source>
        <dbReference type="ARBA" id="ARBA00023136"/>
    </source>
</evidence>
<dbReference type="Proteomes" id="UP001177140">
    <property type="component" value="Unassembled WGS sequence"/>
</dbReference>
<accession>A0AA41SE65</accession>
<evidence type="ECO:0000256" key="11">
    <source>
        <dbReference type="SAM" id="Phobius"/>
    </source>
</evidence>
<dbReference type="InterPro" id="IPR003675">
    <property type="entry name" value="Rce1/LyrA-like_dom"/>
</dbReference>
<sequence length="242" mass="27397">MEELKEVSISKTMSIIACTSMSILYVAILYSPTLILRLPSPSTLNSFMIRRFICAAVSSVVSIFLCAFLLIPISGFSSMFGLYGIRADHLWNAVFYPLSLTTLLYIGSFVAMLLSPKKPRKEDNVCGDLFWCLKNSIRGFLERMTSITSNVSAWRNYVVAPLTEEVVFRACMIPLLLCGGFKPYTIIFFSPVFFSLAHLNHFLELYFQQNYTFLNASMIVGLQLGYTFKVSYPFLSSFPLFI</sequence>
<evidence type="ECO:0000256" key="9">
    <source>
        <dbReference type="ARBA" id="ARBA00047280"/>
    </source>
</evidence>
<dbReference type="EMBL" id="JAJJMA010141694">
    <property type="protein sequence ID" value="MCL7034079.1"/>
    <property type="molecule type" value="Genomic_DNA"/>
</dbReference>
<keyword evidence="6" id="KW-0256">Endoplasmic reticulum</keyword>
<keyword evidence="8 11" id="KW-0472">Membrane</keyword>
<feature type="transmembrane region" description="Helical" evidence="11">
    <location>
        <begin position="93"/>
        <end position="114"/>
    </location>
</feature>